<keyword evidence="1" id="KW-0812">Transmembrane</keyword>
<keyword evidence="1" id="KW-0472">Membrane</keyword>
<dbReference type="Proteomes" id="UP001291623">
    <property type="component" value="Unassembled WGS sequence"/>
</dbReference>
<proteinExistence type="predicted"/>
<feature type="transmembrane region" description="Helical" evidence="1">
    <location>
        <begin position="67"/>
        <end position="95"/>
    </location>
</feature>
<keyword evidence="3" id="KW-1185">Reference proteome</keyword>
<protein>
    <submittedName>
        <fullName evidence="2">Uncharacterized protein</fullName>
    </submittedName>
</protein>
<organism evidence="2 3">
    <name type="scientific">Anisodus tanguticus</name>
    <dbReference type="NCBI Taxonomy" id="243964"/>
    <lineage>
        <taxon>Eukaryota</taxon>
        <taxon>Viridiplantae</taxon>
        <taxon>Streptophyta</taxon>
        <taxon>Embryophyta</taxon>
        <taxon>Tracheophyta</taxon>
        <taxon>Spermatophyta</taxon>
        <taxon>Magnoliopsida</taxon>
        <taxon>eudicotyledons</taxon>
        <taxon>Gunneridae</taxon>
        <taxon>Pentapetalae</taxon>
        <taxon>asterids</taxon>
        <taxon>lamiids</taxon>
        <taxon>Solanales</taxon>
        <taxon>Solanaceae</taxon>
        <taxon>Solanoideae</taxon>
        <taxon>Hyoscyameae</taxon>
        <taxon>Anisodus</taxon>
    </lineage>
</organism>
<evidence type="ECO:0000256" key="1">
    <source>
        <dbReference type="SAM" id="Phobius"/>
    </source>
</evidence>
<dbReference type="EMBL" id="JAVYJV010000022">
    <property type="protein sequence ID" value="KAK4341523.1"/>
    <property type="molecule type" value="Genomic_DNA"/>
</dbReference>
<comment type="caution">
    <text evidence="2">The sequence shown here is derived from an EMBL/GenBank/DDBJ whole genome shotgun (WGS) entry which is preliminary data.</text>
</comment>
<evidence type="ECO:0000313" key="2">
    <source>
        <dbReference type="EMBL" id="KAK4341523.1"/>
    </source>
</evidence>
<keyword evidence="1" id="KW-1133">Transmembrane helix</keyword>
<reference evidence="2" key="1">
    <citation type="submission" date="2023-12" db="EMBL/GenBank/DDBJ databases">
        <title>Genome assembly of Anisodus tanguticus.</title>
        <authorList>
            <person name="Wang Y.-J."/>
        </authorList>
    </citation>
    <scope>NUCLEOTIDE SEQUENCE</scope>
    <source>
        <strain evidence="2">KB-2021</strain>
        <tissue evidence="2">Leaf</tissue>
    </source>
</reference>
<accession>A0AAE1QYG1</accession>
<sequence length="121" mass="13916">MAKIAAVVRFKRISIIMAQKCGNKPNREITDSFLAEQEIRNRENIQMHSRLWVHLTLPRHLWDRTGYVLVVVVLVVFVGGVVGRSLRCYLVIILLENSLYIREDILSELADVTSITIRIIS</sequence>
<evidence type="ECO:0000313" key="3">
    <source>
        <dbReference type="Proteomes" id="UP001291623"/>
    </source>
</evidence>
<name>A0AAE1QYG1_9SOLA</name>
<gene>
    <name evidence="2" type="ORF">RND71_040024</name>
</gene>
<dbReference type="AlphaFoldDB" id="A0AAE1QYG1"/>